<accession>A0A1S2LER0</accession>
<evidence type="ECO:0000259" key="1">
    <source>
        <dbReference type="PROSITE" id="PS50883"/>
    </source>
</evidence>
<dbReference type="AlphaFoldDB" id="A0A1S2LER0"/>
<dbReference type="InterPro" id="IPR001633">
    <property type="entry name" value="EAL_dom"/>
</dbReference>
<name>A0A1S2LER0_9BACI</name>
<dbReference type="Proteomes" id="UP000179524">
    <property type="component" value="Unassembled WGS sequence"/>
</dbReference>
<dbReference type="PANTHER" id="PTHR33121">
    <property type="entry name" value="CYCLIC DI-GMP PHOSPHODIESTERASE PDEF"/>
    <property type="match status" value="1"/>
</dbReference>
<dbReference type="CDD" id="cd01948">
    <property type="entry name" value="EAL"/>
    <property type="match status" value="1"/>
</dbReference>
<protein>
    <recommendedName>
        <fullName evidence="1">EAL domain-containing protein</fullName>
    </recommendedName>
</protein>
<gene>
    <name evidence="2" type="ORF">BKP37_18590</name>
</gene>
<feature type="domain" description="EAL" evidence="1">
    <location>
        <begin position="28"/>
        <end position="284"/>
    </location>
</feature>
<reference evidence="2 3" key="1">
    <citation type="submission" date="2016-10" db="EMBL/GenBank/DDBJ databases">
        <title>Draft genome sequences of four alkaliphilic bacteria belonging to the Anaerobacillus genus.</title>
        <authorList>
            <person name="Bassil N.M."/>
            <person name="Lloyd J.R."/>
        </authorList>
    </citation>
    <scope>NUCLEOTIDE SEQUENCE [LARGE SCALE GENOMIC DNA]</scope>
    <source>
        <strain evidence="2 3">DSM 18345</strain>
    </source>
</reference>
<dbReference type="EMBL" id="MLQR01000050">
    <property type="protein sequence ID" value="OIJ10543.1"/>
    <property type="molecule type" value="Genomic_DNA"/>
</dbReference>
<dbReference type="Gene3D" id="3.20.20.450">
    <property type="entry name" value="EAL domain"/>
    <property type="match status" value="1"/>
</dbReference>
<organism evidence="2 3">
    <name type="scientific">Anaerobacillus alkalilacustris</name>
    <dbReference type="NCBI Taxonomy" id="393763"/>
    <lineage>
        <taxon>Bacteria</taxon>
        <taxon>Bacillati</taxon>
        <taxon>Bacillota</taxon>
        <taxon>Bacilli</taxon>
        <taxon>Bacillales</taxon>
        <taxon>Bacillaceae</taxon>
        <taxon>Anaerobacillus</taxon>
    </lineage>
</organism>
<dbReference type="SMART" id="SM00052">
    <property type="entry name" value="EAL"/>
    <property type="match status" value="1"/>
</dbReference>
<keyword evidence="3" id="KW-1185">Reference proteome</keyword>
<evidence type="ECO:0000313" key="2">
    <source>
        <dbReference type="EMBL" id="OIJ10543.1"/>
    </source>
</evidence>
<dbReference type="PROSITE" id="PS50883">
    <property type="entry name" value="EAL"/>
    <property type="match status" value="1"/>
</dbReference>
<dbReference type="SUPFAM" id="SSF141868">
    <property type="entry name" value="EAL domain-like"/>
    <property type="match status" value="1"/>
</dbReference>
<evidence type="ECO:0000313" key="3">
    <source>
        <dbReference type="Proteomes" id="UP000179524"/>
    </source>
</evidence>
<dbReference type="InterPro" id="IPR035919">
    <property type="entry name" value="EAL_sf"/>
</dbReference>
<dbReference type="PANTHER" id="PTHR33121:SF76">
    <property type="entry name" value="SIGNALING PROTEIN"/>
    <property type="match status" value="1"/>
</dbReference>
<dbReference type="Pfam" id="PF00563">
    <property type="entry name" value="EAL"/>
    <property type="match status" value="1"/>
</dbReference>
<dbReference type="InterPro" id="IPR050706">
    <property type="entry name" value="Cyclic-di-GMP_PDE-like"/>
</dbReference>
<dbReference type="RefSeq" id="WP_071311116.1">
    <property type="nucleotide sequence ID" value="NZ_MLQR01000050.1"/>
</dbReference>
<dbReference type="GO" id="GO:0071111">
    <property type="term" value="F:cyclic-guanylate-specific phosphodiesterase activity"/>
    <property type="evidence" value="ECO:0007669"/>
    <property type="project" value="InterPro"/>
</dbReference>
<proteinExistence type="predicted"/>
<sequence length="285" mass="33488">MVIKVLQNKSFFQRWKFNRSLARHMELKKLKYGEILQVLKYKNINTLFQPIVGVVNSSLIGYEALNRPIKTRNFSSTEDFYQFLGDTDQIFQFEKLTRQHSIEKYVELSRKNKNTNKEFIFLNVHPKVLNAANYRSGETLFFVEKYGLDPRQIVFEITEKQAVHDYTQFERVLANYRYQGFKIAIDDVGAGYNSLKTMMCIKPDFIKLDRSFIQKIDKNNSQQELVNLFVQYASQANSKVIAEGVERFEELQVLKKLKVDYAQGYYIGRPSVSLIENDLDYKVSI</sequence>
<comment type="caution">
    <text evidence="2">The sequence shown here is derived from an EMBL/GenBank/DDBJ whole genome shotgun (WGS) entry which is preliminary data.</text>
</comment>